<dbReference type="AlphaFoldDB" id="A0AAE1NTD5"/>
<keyword evidence="1 3" id="KW-0479">Metal-binding</keyword>
<dbReference type="EMBL" id="JAWZYT010004213">
    <property type="protein sequence ID" value="KAK4294721.1"/>
    <property type="molecule type" value="Genomic_DNA"/>
</dbReference>
<dbReference type="PROSITE" id="PS50089">
    <property type="entry name" value="ZF_RING_2"/>
    <property type="match status" value="1"/>
</dbReference>
<name>A0AAE1NTD5_9EUCA</name>
<dbReference type="SUPFAM" id="SSF57850">
    <property type="entry name" value="RING/U-box"/>
    <property type="match status" value="1"/>
</dbReference>
<keyword evidence="6" id="KW-0472">Membrane</keyword>
<proteinExistence type="predicted"/>
<accession>A0AAE1NTD5</accession>
<dbReference type="InterPro" id="IPR001841">
    <property type="entry name" value="Znf_RING"/>
</dbReference>
<dbReference type="PANTHER" id="PTHR15379">
    <property type="entry name" value="CELL GROWTH REGULATOR WITH RING FINGER DOMAIN PROTEIN 1"/>
    <property type="match status" value="1"/>
</dbReference>
<dbReference type="GO" id="GO:0008270">
    <property type="term" value="F:zinc ion binding"/>
    <property type="evidence" value="ECO:0007669"/>
    <property type="project" value="UniProtKB-KW"/>
</dbReference>
<evidence type="ECO:0000256" key="2">
    <source>
        <dbReference type="ARBA" id="ARBA00022833"/>
    </source>
</evidence>
<feature type="coiled-coil region" evidence="4">
    <location>
        <begin position="128"/>
        <end position="155"/>
    </location>
</feature>
<comment type="caution">
    <text evidence="8">The sequence shown here is derived from an EMBL/GenBank/DDBJ whole genome shotgun (WGS) entry which is preliminary data.</text>
</comment>
<evidence type="ECO:0000313" key="9">
    <source>
        <dbReference type="Proteomes" id="UP001292094"/>
    </source>
</evidence>
<dbReference type="GO" id="GO:0030308">
    <property type="term" value="P:negative regulation of cell growth"/>
    <property type="evidence" value="ECO:0007669"/>
    <property type="project" value="TreeGrafter"/>
</dbReference>
<dbReference type="InterPro" id="IPR042496">
    <property type="entry name" value="CGRF1"/>
</dbReference>
<feature type="region of interest" description="Disordered" evidence="5">
    <location>
        <begin position="252"/>
        <end position="297"/>
    </location>
</feature>
<dbReference type="InterPro" id="IPR013083">
    <property type="entry name" value="Znf_RING/FYVE/PHD"/>
</dbReference>
<gene>
    <name evidence="8" type="ORF">Pmani_032668</name>
</gene>
<organism evidence="8 9">
    <name type="scientific">Petrolisthes manimaculis</name>
    <dbReference type="NCBI Taxonomy" id="1843537"/>
    <lineage>
        <taxon>Eukaryota</taxon>
        <taxon>Metazoa</taxon>
        <taxon>Ecdysozoa</taxon>
        <taxon>Arthropoda</taxon>
        <taxon>Crustacea</taxon>
        <taxon>Multicrustacea</taxon>
        <taxon>Malacostraca</taxon>
        <taxon>Eumalacostraca</taxon>
        <taxon>Eucarida</taxon>
        <taxon>Decapoda</taxon>
        <taxon>Pleocyemata</taxon>
        <taxon>Anomura</taxon>
        <taxon>Galatheoidea</taxon>
        <taxon>Porcellanidae</taxon>
        <taxon>Petrolisthes</taxon>
    </lineage>
</organism>
<reference evidence="8" key="1">
    <citation type="submission" date="2023-11" db="EMBL/GenBank/DDBJ databases">
        <title>Genome assemblies of two species of porcelain crab, Petrolisthes cinctipes and Petrolisthes manimaculis (Anomura: Porcellanidae).</title>
        <authorList>
            <person name="Angst P."/>
        </authorList>
    </citation>
    <scope>NUCLEOTIDE SEQUENCE</scope>
    <source>
        <strain evidence="8">PB745_02</strain>
        <tissue evidence="8">Gill</tissue>
    </source>
</reference>
<feature type="transmembrane region" description="Helical" evidence="6">
    <location>
        <begin position="397"/>
        <end position="415"/>
    </location>
</feature>
<evidence type="ECO:0000256" key="6">
    <source>
        <dbReference type="SAM" id="Phobius"/>
    </source>
</evidence>
<keyword evidence="6" id="KW-0812">Transmembrane</keyword>
<evidence type="ECO:0000256" key="4">
    <source>
        <dbReference type="SAM" id="Coils"/>
    </source>
</evidence>
<evidence type="ECO:0000256" key="1">
    <source>
        <dbReference type="ARBA" id="ARBA00022771"/>
    </source>
</evidence>
<keyword evidence="6" id="KW-1133">Transmembrane helix</keyword>
<sequence>MGAVLTAALMTAAEISNLFSVVGVIICFFCMVIFILRLQGEDLFGTSTVHVAPPARVRVAYQKVHIPFSLELHKPGEATYYDVQVKMQSDVNYSMRSFWGVSAPHLHTVMAAPWSTFFTSLLIDENPKEAEQDQVEEEQVEEEKVQEVKETLTAQVKDGVVRKDIGETVKRIGLASSTPLPSLGQSPRTTYPLVLCMLRQEKLENEEDPSEVGALINIIHIKDPECQVPTCVLHQYIKQYSGQITRLQALYTQGSSSSEGRTERMSTADRKEAEVNDKQEEQEKREAESTREDEEEEEMIPLEEACVICQTKRTTRALLPCRHVCTCNTCFCRLDTCPMCRTPIRAYFLVGPEDSEGDGEAGEGEDDSEQVQAPLSWRRIADAVTRVLLVAENVLRGVQWLLLFYLLVIAVCVFIL</sequence>
<keyword evidence="1 3" id="KW-0863">Zinc-finger</keyword>
<evidence type="ECO:0000256" key="5">
    <source>
        <dbReference type="SAM" id="MobiDB-lite"/>
    </source>
</evidence>
<protein>
    <recommendedName>
        <fullName evidence="7">RING-type domain-containing protein</fullName>
    </recommendedName>
</protein>
<keyword evidence="2" id="KW-0862">Zinc</keyword>
<feature type="transmembrane region" description="Helical" evidence="6">
    <location>
        <begin position="18"/>
        <end position="38"/>
    </location>
</feature>
<dbReference type="Pfam" id="PF13920">
    <property type="entry name" value="zf-C3HC4_3"/>
    <property type="match status" value="1"/>
</dbReference>
<evidence type="ECO:0000313" key="8">
    <source>
        <dbReference type="EMBL" id="KAK4294721.1"/>
    </source>
</evidence>
<feature type="domain" description="RING-type" evidence="7">
    <location>
        <begin position="306"/>
        <end position="341"/>
    </location>
</feature>
<keyword evidence="9" id="KW-1185">Reference proteome</keyword>
<dbReference type="PANTHER" id="PTHR15379:SF2">
    <property type="entry name" value="CELL GROWTH REGULATOR WITH RING FINGER DOMAIN PROTEIN 1"/>
    <property type="match status" value="1"/>
</dbReference>
<dbReference type="Gene3D" id="3.30.40.10">
    <property type="entry name" value="Zinc/RING finger domain, C3HC4 (zinc finger)"/>
    <property type="match status" value="1"/>
</dbReference>
<evidence type="ECO:0000259" key="7">
    <source>
        <dbReference type="PROSITE" id="PS50089"/>
    </source>
</evidence>
<dbReference type="Proteomes" id="UP001292094">
    <property type="component" value="Unassembled WGS sequence"/>
</dbReference>
<evidence type="ECO:0000256" key="3">
    <source>
        <dbReference type="PROSITE-ProRule" id="PRU00175"/>
    </source>
</evidence>
<feature type="compositionally biased region" description="Basic and acidic residues" evidence="5">
    <location>
        <begin position="260"/>
        <end position="290"/>
    </location>
</feature>
<keyword evidence="4" id="KW-0175">Coiled coil</keyword>